<feature type="transmembrane region" description="Helical" evidence="1">
    <location>
        <begin position="253"/>
        <end position="273"/>
    </location>
</feature>
<evidence type="ECO:0000256" key="1">
    <source>
        <dbReference type="SAM" id="Phobius"/>
    </source>
</evidence>
<dbReference type="InterPro" id="IPR002656">
    <property type="entry name" value="Acyl_transf_3_dom"/>
</dbReference>
<reference evidence="3 4" key="1">
    <citation type="submission" date="2020-08" db="EMBL/GenBank/DDBJ databases">
        <title>Genomic Encyclopedia of Type Strains, Phase IV (KMG-IV): sequencing the most valuable type-strain genomes for metagenomic binning, comparative biology and taxonomic classification.</title>
        <authorList>
            <person name="Goeker M."/>
        </authorList>
    </citation>
    <scope>NUCLEOTIDE SEQUENCE [LARGE SCALE GENOMIC DNA]</scope>
    <source>
        <strain evidence="3 4">DSM 25024</strain>
    </source>
</reference>
<dbReference type="PANTHER" id="PTHR23028:SF53">
    <property type="entry name" value="ACYL_TRANSF_3 DOMAIN-CONTAINING PROTEIN"/>
    <property type="match status" value="1"/>
</dbReference>
<dbReference type="InterPro" id="IPR050879">
    <property type="entry name" value="Acyltransferase_3"/>
</dbReference>
<comment type="caution">
    <text evidence="3">The sequence shown here is derived from an EMBL/GenBank/DDBJ whole genome shotgun (WGS) entry which is preliminary data.</text>
</comment>
<feature type="transmembrane region" description="Helical" evidence="1">
    <location>
        <begin position="222"/>
        <end position="241"/>
    </location>
</feature>
<sequence>MPQLAALTSLRFFAALSIAIFHLQGIGFGAPYEPLALGVSFFFVLSGFVLTYAYGGRGDVKLRSFFVNRLARIWPAHLVTAAVALAFFHSGMIYSADWYPYVLTNLFMLHAWVPTSGHVFSLNAVTWSISAEMAFYAAFPLVLMTRKPLVLFGAVLGATIASVVMPDYGPVLGRTDMWALSPQVFIQQSPMVRFVEFVAGVMVGRLWLVGWRMPLGDTWMTVVEILALGAVFAFGVTALTVRGALGIQLRELGLWYSQSGGFVWFCLLVFVFAHQDGAISRALGHPTLVLLGKVSFSFYMVHLLVMMWAQRENWVAQFGYGGAGFAITVLSAGAAFALWYFVEVPAQRLLTARARVILAKPA</sequence>
<keyword evidence="4" id="KW-1185">Reference proteome</keyword>
<accession>A0A7W6FTT9</accession>
<keyword evidence="1" id="KW-0472">Membrane</keyword>
<evidence type="ECO:0000313" key="4">
    <source>
        <dbReference type="Proteomes" id="UP000531216"/>
    </source>
</evidence>
<keyword evidence="1" id="KW-1133">Transmembrane helix</keyword>
<feature type="transmembrane region" description="Helical" evidence="1">
    <location>
        <begin position="35"/>
        <end position="55"/>
    </location>
</feature>
<feature type="transmembrane region" description="Helical" evidence="1">
    <location>
        <begin position="116"/>
        <end position="137"/>
    </location>
</feature>
<protein>
    <submittedName>
        <fullName evidence="3">Putative solute:sodium symporter small subunit</fullName>
    </submittedName>
</protein>
<keyword evidence="1" id="KW-0812">Transmembrane</keyword>
<feature type="transmembrane region" description="Helical" evidence="1">
    <location>
        <begin position="320"/>
        <end position="342"/>
    </location>
</feature>
<evidence type="ECO:0000259" key="2">
    <source>
        <dbReference type="Pfam" id="PF01757"/>
    </source>
</evidence>
<dbReference type="Pfam" id="PF01757">
    <property type="entry name" value="Acyl_transf_3"/>
    <property type="match status" value="1"/>
</dbReference>
<feature type="transmembrane region" description="Helical" evidence="1">
    <location>
        <begin position="149"/>
        <end position="171"/>
    </location>
</feature>
<feature type="transmembrane region" description="Helical" evidence="1">
    <location>
        <begin position="76"/>
        <end position="96"/>
    </location>
</feature>
<dbReference type="GO" id="GO:0016747">
    <property type="term" value="F:acyltransferase activity, transferring groups other than amino-acyl groups"/>
    <property type="evidence" value="ECO:0007669"/>
    <property type="project" value="InterPro"/>
</dbReference>
<dbReference type="AlphaFoldDB" id="A0A7W6FTT9"/>
<feature type="transmembrane region" description="Helical" evidence="1">
    <location>
        <begin position="285"/>
        <end position="308"/>
    </location>
</feature>
<feature type="transmembrane region" description="Helical" evidence="1">
    <location>
        <begin position="191"/>
        <end position="210"/>
    </location>
</feature>
<proteinExistence type="predicted"/>
<gene>
    <name evidence="3" type="ORF">GGR05_001213</name>
</gene>
<dbReference type="Proteomes" id="UP000531216">
    <property type="component" value="Unassembled WGS sequence"/>
</dbReference>
<dbReference type="PANTHER" id="PTHR23028">
    <property type="entry name" value="ACETYLTRANSFERASE"/>
    <property type="match status" value="1"/>
</dbReference>
<dbReference type="GO" id="GO:0016020">
    <property type="term" value="C:membrane"/>
    <property type="evidence" value="ECO:0007669"/>
    <property type="project" value="TreeGrafter"/>
</dbReference>
<dbReference type="GO" id="GO:0009103">
    <property type="term" value="P:lipopolysaccharide biosynthetic process"/>
    <property type="evidence" value="ECO:0007669"/>
    <property type="project" value="TreeGrafter"/>
</dbReference>
<organism evidence="3 4">
    <name type="scientific">Aureimonas phyllosphaerae</name>
    <dbReference type="NCBI Taxonomy" id="1166078"/>
    <lineage>
        <taxon>Bacteria</taxon>
        <taxon>Pseudomonadati</taxon>
        <taxon>Pseudomonadota</taxon>
        <taxon>Alphaproteobacteria</taxon>
        <taxon>Hyphomicrobiales</taxon>
        <taxon>Aurantimonadaceae</taxon>
        <taxon>Aureimonas</taxon>
    </lineage>
</organism>
<evidence type="ECO:0000313" key="3">
    <source>
        <dbReference type="EMBL" id="MBB3935085.1"/>
    </source>
</evidence>
<name>A0A7W6FTT9_9HYPH</name>
<dbReference type="EMBL" id="JACIDO010000002">
    <property type="protein sequence ID" value="MBB3935085.1"/>
    <property type="molecule type" value="Genomic_DNA"/>
</dbReference>
<feature type="domain" description="Acyltransferase 3" evidence="2">
    <location>
        <begin position="6"/>
        <end position="336"/>
    </location>
</feature>
<dbReference type="RefSeq" id="WP_175526757.1">
    <property type="nucleotide sequence ID" value="NZ_FOOA01000002.1"/>
</dbReference>